<feature type="domain" description="ABC3 transporter permease C-terminal" evidence="7">
    <location>
        <begin position="781"/>
        <end position="892"/>
    </location>
</feature>
<evidence type="ECO:0000256" key="5">
    <source>
        <dbReference type="ARBA" id="ARBA00023136"/>
    </source>
</evidence>
<reference evidence="10" key="1">
    <citation type="submission" date="2016-10" db="EMBL/GenBank/DDBJ databases">
        <authorList>
            <person name="Varghese N."/>
            <person name="Submissions S."/>
        </authorList>
    </citation>
    <scope>NUCLEOTIDE SEQUENCE [LARGE SCALE GENOMIC DNA]</scope>
    <source>
        <strain evidence="10">CGMCC 1.12402</strain>
    </source>
</reference>
<evidence type="ECO:0000256" key="2">
    <source>
        <dbReference type="ARBA" id="ARBA00022475"/>
    </source>
</evidence>
<dbReference type="AlphaFoldDB" id="A0A1I0QRW7"/>
<dbReference type="Pfam" id="PF02687">
    <property type="entry name" value="FtsX"/>
    <property type="match status" value="2"/>
</dbReference>
<keyword evidence="2" id="KW-1003">Cell membrane</keyword>
<dbReference type="PANTHER" id="PTHR30572">
    <property type="entry name" value="MEMBRANE COMPONENT OF TRANSPORTER-RELATED"/>
    <property type="match status" value="1"/>
</dbReference>
<dbReference type="Proteomes" id="UP000199437">
    <property type="component" value="Unassembled WGS sequence"/>
</dbReference>
<feature type="domain" description="ABC3 transporter permease C-terminal" evidence="7">
    <location>
        <begin position="393"/>
        <end position="505"/>
    </location>
</feature>
<feature type="transmembrane region" description="Helical" evidence="6">
    <location>
        <begin position="862"/>
        <end position="887"/>
    </location>
</feature>
<dbReference type="InterPro" id="IPR050250">
    <property type="entry name" value="Macrolide_Exporter_MacB"/>
</dbReference>
<dbReference type="InterPro" id="IPR025857">
    <property type="entry name" value="MacB_PCD"/>
</dbReference>
<dbReference type="OrthoDB" id="5933722at2"/>
<feature type="transmembrane region" description="Helical" evidence="6">
    <location>
        <begin position="781"/>
        <end position="802"/>
    </location>
</feature>
<dbReference type="NCBIfam" id="NF038404">
    <property type="entry name" value="perm_prefix_2"/>
    <property type="match status" value="1"/>
</dbReference>
<evidence type="ECO:0000256" key="6">
    <source>
        <dbReference type="SAM" id="Phobius"/>
    </source>
</evidence>
<dbReference type="STRING" id="1267423.SAMN05216290_2613"/>
<keyword evidence="4 6" id="KW-1133">Transmembrane helix</keyword>
<keyword evidence="5 6" id="KW-0472">Membrane</keyword>
<dbReference type="Pfam" id="PF12704">
    <property type="entry name" value="MacB_PCD"/>
    <property type="match status" value="2"/>
</dbReference>
<evidence type="ECO:0000313" key="9">
    <source>
        <dbReference type="EMBL" id="SEW30036.1"/>
    </source>
</evidence>
<protein>
    <submittedName>
        <fullName evidence="9">ABC-type antimicrobial peptide transport system, permease component</fullName>
    </submittedName>
</protein>
<feature type="transmembrane region" description="Helical" evidence="6">
    <location>
        <begin position="830"/>
        <end position="850"/>
    </location>
</feature>
<accession>A0A1I0QRW7</accession>
<dbReference type="GO" id="GO:0005886">
    <property type="term" value="C:plasma membrane"/>
    <property type="evidence" value="ECO:0007669"/>
    <property type="project" value="UniProtKB-SubCell"/>
</dbReference>
<dbReference type="GO" id="GO:0022857">
    <property type="term" value="F:transmembrane transporter activity"/>
    <property type="evidence" value="ECO:0007669"/>
    <property type="project" value="TreeGrafter"/>
</dbReference>
<keyword evidence="10" id="KW-1185">Reference proteome</keyword>
<dbReference type="InterPro" id="IPR003838">
    <property type="entry name" value="ABC3_permease_C"/>
</dbReference>
<evidence type="ECO:0000256" key="3">
    <source>
        <dbReference type="ARBA" id="ARBA00022692"/>
    </source>
</evidence>
<keyword evidence="3 6" id="KW-0812">Transmembrane</keyword>
<feature type="domain" description="MacB-like periplasmic core" evidence="8">
    <location>
        <begin position="536"/>
        <end position="743"/>
    </location>
</feature>
<organism evidence="9 10">
    <name type="scientific">Roseivirga pacifica</name>
    <dbReference type="NCBI Taxonomy" id="1267423"/>
    <lineage>
        <taxon>Bacteria</taxon>
        <taxon>Pseudomonadati</taxon>
        <taxon>Bacteroidota</taxon>
        <taxon>Cytophagia</taxon>
        <taxon>Cytophagales</taxon>
        <taxon>Roseivirgaceae</taxon>
        <taxon>Roseivirga</taxon>
    </lineage>
</organism>
<dbReference type="InterPro" id="IPR047699">
    <property type="entry name" value="Permease_put_prefix"/>
</dbReference>
<dbReference type="PANTHER" id="PTHR30572:SF18">
    <property type="entry name" value="ABC-TYPE MACROLIDE FAMILY EXPORT SYSTEM PERMEASE COMPONENT 2"/>
    <property type="match status" value="1"/>
</dbReference>
<feature type="domain" description="MacB-like periplasmic core" evidence="8">
    <location>
        <begin position="122"/>
        <end position="343"/>
    </location>
</feature>
<feature type="transmembrane region" description="Helical" evidence="6">
    <location>
        <begin position="529"/>
        <end position="548"/>
    </location>
</feature>
<evidence type="ECO:0000259" key="8">
    <source>
        <dbReference type="Pfam" id="PF12704"/>
    </source>
</evidence>
<feature type="transmembrane region" description="Helical" evidence="6">
    <location>
        <begin position="123"/>
        <end position="143"/>
    </location>
</feature>
<proteinExistence type="predicted"/>
<evidence type="ECO:0000256" key="1">
    <source>
        <dbReference type="ARBA" id="ARBA00004651"/>
    </source>
</evidence>
<evidence type="ECO:0000259" key="7">
    <source>
        <dbReference type="Pfam" id="PF02687"/>
    </source>
</evidence>
<feature type="transmembrane region" description="Helical" evidence="6">
    <location>
        <begin position="442"/>
        <end position="461"/>
    </location>
</feature>
<name>A0A1I0QRW7_9BACT</name>
<comment type="subcellular location">
    <subcellularLocation>
        <location evidence="1">Cell membrane</location>
        <topology evidence="1">Multi-pass membrane protein</topology>
    </subcellularLocation>
</comment>
<gene>
    <name evidence="9" type="ORF">SAMN05216290_2613</name>
</gene>
<feature type="transmembrane region" description="Helical" evidence="6">
    <location>
        <begin position="390"/>
        <end position="409"/>
    </location>
</feature>
<evidence type="ECO:0000256" key="4">
    <source>
        <dbReference type="ARBA" id="ARBA00022989"/>
    </source>
</evidence>
<evidence type="ECO:0000313" key="10">
    <source>
        <dbReference type="Proteomes" id="UP000199437"/>
    </source>
</evidence>
<sequence>MPPYALRAPSQREDSTMKNFKNHIAPSGETKRGTPPRLAEKLLLWFLKDELAEEVLGDLDEKFYSTAEKHSTRKARRNYWYQVINYLRPFAFRFFKFKNSNTMFNHNFKVSYRQMLKNKGYSFINIGGLAMGMVVAMLIGLWVKDELTFNQNHKNYNSIAQMLRVESNGQGGIAVNNALATGMGTLVRESFPDQIEDLFMVRARKQAPIIGNGDKKFRETGVFLEENGPSVLTLDMVYGSIDGLKETRSIMLSETLSTKLFGAENPVGETVKLNADIDLLVGGVYKDLPKNSKFSDAAFFSRLLLLFRENEESMNVWNNYNIDIYVKLANNVNQEQLAELITEKIKGHYDDWARESGQTFILHPMQDWHLRSEWKDGKPVLSKEMKFVRLYGVIGVFVLLLACINFMNLSTARSEKRAKEVGIRKTLGSLRKQLITQFYMESFLYTISAFGLSLVLLWALLPWFNETAGKGIATPWNLLEFWLACTAFVLFTAVVSGSYPATYLSSFKPIKALKGGLRPGKGASHSRKVLVVFQFTISIALIIGTITVNNQIQAAKDRPIGYSPKGMIALAPGSPRFGQQKELMKQEILNTGMAEAVGFSNYPVTSTLGWNHGFSWEGMDPGFDQSFNTITISNGYADAVDMEFIAGRDFDPNRETDKNAILINESAMKAMQLENPIGTVVKYDPSWRDAVNYTIIGVVKDMIKGSPFQQTDQSIMFLDQEYTSYMYIRLNPNVSPSESLAAIGEVYSQVLPEAPFDFHFADDQYNQKFEAELRIGSLAKFFTLLAILISCLGLFGLSSFVAEQRTKEIGIRKVLGASVLNLWQLLSKDFALLIVIACLIAIPISYQVLQGWLNSYEVKTQLYWWVFAVAGLGGLVVTIATVSFQALKAAVSNPVRSLRSE</sequence>
<feature type="transmembrane region" description="Helical" evidence="6">
    <location>
        <begin position="481"/>
        <end position="504"/>
    </location>
</feature>
<dbReference type="EMBL" id="FOIR01000002">
    <property type="protein sequence ID" value="SEW30036.1"/>
    <property type="molecule type" value="Genomic_DNA"/>
</dbReference>